<feature type="repeat" description="WD" evidence="1">
    <location>
        <begin position="545"/>
        <end position="586"/>
    </location>
</feature>
<dbReference type="GO" id="GO:0004197">
    <property type="term" value="F:cysteine-type endopeptidase activity"/>
    <property type="evidence" value="ECO:0007669"/>
    <property type="project" value="InterPro"/>
</dbReference>
<evidence type="ECO:0000256" key="3">
    <source>
        <dbReference type="SAM" id="SignalP"/>
    </source>
</evidence>
<evidence type="ECO:0000256" key="2">
    <source>
        <dbReference type="SAM" id="MobiDB-lite"/>
    </source>
</evidence>
<dbReference type="SUPFAM" id="SSF52129">
    <property type="entry name" value="Caspase-like"/>
    <property type="match status" value="1"/>
</dbReference>
<feature type="signal peptide" evidence="3">
    <location>
        <begin position="1"/>
        <end position="21"/>
    </location>
</feature>
<dbReference type="SUPFAM" id="SSF50978">
    <property type="entry name" value="WD40 repeat-like"/>
    <property type="match status" value="1"/>
</dbReference>
<dbReference type="PANTHER" id="PTHR19879:SF9">
    <property type="entry name" value="TRANSCRIPTION INITIATION FACTOR TFIID SUBUNIT 5"/>
    <property type="match status" value="1"/>
</dbReference>
<dbReference type="Gene3D" id="3.40.50.1460">
    <property type="match status" value="1"/>
</dbReference>
<evidence type="ECO:0000259" key="4">
    <source>
        <dbReference type="Pfam" id="PF00656"/>
    </source>
</evidence>
<dbReference type="AlphaFoldDB" id="M5U7N0"/>
<sequence>MRIGGLLFAGFAFGLLNIAHADEPVSDYAAERQLVIDPEGVRGNWVAALDISRDRKWLAAADGKTVRVWNLDTGQLWSTLRGFQEPHGFLVGTINSVVFSPDGRFLIVGVSDNTKLGSTRVYSIDSPDRIHGLLPGHSGCTSGVAFSPDGRYLATWSCDGTMIVSRWNATQGTTSDPFTVSLHNDPRTASNIEFAYFGFPSGSEFLIHCDGRSVQFVSTSLRRAIRNANPLPAKIRRYFLGAQDTLIDDGRSELNSPITGNLLRQEVLNRACPACAAKAVDRKLKKIQEENPHTIEKLLDVGSLFLGDNDHMTIAGSTVLLNERVSQYWIGVWNQPTGPPSIYYDRHRFFPTAVTVKPELGMAASADALGEIHVWNLNTMDRIHRIRSGALPIYRVVWPFDSKRLLISTSPLPQNQYRYNVAGAITHHWAVQPRRIAKESATVPGQANPVHRDQTTGRHYRLRTSPGSGTLQLRETDASNRLLGETTFDIRDFAFAGDGDTPTAFAFLPNARIMSDAAPIIVGTQRGRLLQVGFRNGQLAVKRVFLGHDSVISSISISPDGRNFVSSSFDGTVRFWQISNPKTLGDLDAICWGNQVMEVPPGSEAERVGLIAGDKILSFDGMPFYERMKGMLGRDYRPGQNVTIRWLRDLSKREPVLAGQPRPEPGPSSKQQSATLRLAEAPDYVEPSLSVFFSSRGEWVVWDGQGRYDASPNGQRFIGFHLNGERHEPATFHRAEQFQSVLYQPRLIDQKLRALGMRIETVSGQPTLAVAPDSTPAAPDQLPSNFADIAPPLVRLTSPDRLFQTDEREIIVKAEVSTQSSLPVDSIRFTINGHSPRSSYRVTRTYNRGDRILTNIEQQIELQPGSNRIELAAAHDLAVSQTARMLIERRASKRPTAIKPNLYVLAVGVSRYERDDLSLQYAHQDATDFVAACRTMNNGMYGEVECKLLVNEDATSSKIRGAMGWMSRKANDPRDVAILYLAGHGAFDPWDEWFFAPHDIDPENLEQAAIYMNDFEPWLERKIGTSKKIALLDTCHAAGIQAHRNFQPFNKRGVDPWRQQQLMYIVSCVGEEQSIESAQWKNGAFTEALLEALHSTKADSDKDGYLSFLEAELYLTRRVSQMTDERQHPSGKKPLNVSDPPLFSVPVVASPHGPSALVTD</sequence>
<keyword evidence="3" id="KW-0732">Signal</keyword>
<feature type="domain" description="Peptidase C14 caspase" evidence="4">
    <location>
        <begin position="904"/>
        <end position="1129"/>
    </location>
</feature>
<dbReference type="SUPFAM" id="SSF50156">
    <property type="entry name" value="PDZ domain-like"/>
    <property type="match status" value="1"/>
</dbReference>
<dbReference type="Pfam" id="PF00400">
    <property type="entry name" value="WD40"/>
    <property type="match status" value="4"/>
</dbReference>
<keyword evidence="1" id="KW-0853">WD repeat</keyword>
<gene>
    <name evidence="5" type="ORF">RSSM_01110</name>
</gene>
<dbReference type="InterPro" id="IPR036322">
    <property type="entry name" value="WD40_repeat_dom_sf"/>
</dbReference>
<reference evidence="5 6" key="1">
    <citation type="journal article" date="2013" name="Mar. Genomics">
        <title>Expression of sulfatases in Rhodopirellula baltica and the diversity of sulfatases in the genus Rhodopirellula.</title>
        <authorList>
            <person name="Wegner C.E."/>
            <person name="Richter-Heitmann T."/>
            <person name="Klindworth A."/>
            <person name="Klockow C."/>
            <person name="Richter M."/>
            <person name="Achstetter T."/>
            <person name="Glockner F.O."/>
            <person name="Harder J."/>
        </authorList>
    </citation>
    <scope>NUCLEOTIDE SEQUENCE [LARGE SCALE GENOMIC DNA]</scope>
    <source>
        <strain evidence="5 6">SM41</strain>
    </source>
</reference>
<dbReference type="Gene3D" id="2.30.42.10">
    <property type="match status" value="1"/>
</dbReference>
<dbReference type="PROSITE" id="PS50082">
    <property type="entry name" value="WD_REPEATS_2"/>
    <property type="match status" value="2"/>
</dbReference>
<dbReference type="InterPro" id="IPR011600">
    <property type="entry name" value="Pept_C14_caspase"/>
</dbReference>
<dbReference type="GO" id="GO:0006508">
    <property type="term" value="P:proteolysis"/>
    <property type="evidence" value="ECO:0007669"/>
    <property type="project" value="InterPro"/>
</dbReference>
<name>M5U7N0_9BACT</name>
<evidence type="ECO:0000313" key="5">
    <source>
        <dbReference type="EMBL" id="EMI57450.1"/>
    </source>
</evidence>
<dbReference type="Proteomes" id="UP000011885">
    <property type="component" value="Unassembled WGS sequence"/>
</dbReference>
<dbReference type="PATRIC" id="fig|1263870.3.peg.1202"/>
<dbReference type="Pfam" id="PF00656">
    <property type="entry name" value="Peptidase_C14"/>
    <property type="match status" value="1"/>
</dbReference>
<dbReference type="InterPro" id="IPR015943">
    <property type="entry name" value="WD40/YVTN_repeat-like_dom_sf"/>
</dbReference>
<protein>
    <submittedName>
        <fullName evidence="5">Repeat-containing protein</fullName>
    </submittedName>
</protein>
<dbReference type="SMART" id="SM00320">
    <property type="entry name" value="WD40"/>
    <property type="match status" value="5"/>
</dbReference>
<accession>M5U7N0</accession>
<dbReference type="Gene3D" id="2.130.10.10">
    <property type="entry name" value="YVTN repeat-like/Quinoprotein amine dehydrogenase"/>
    <property type="match status" value="2"/>
</dbReference>
<feature type="region of interest" description="Disordered" evidence="2">
    <location>
        <begin position="656"/>
        <end position="677"/>
    </location>
</feature>
<proteinExistence type="predicted"/>
<keyword evidence="6" id="KW-1185">Reference proteome</keyword>
<evidence type="ECO:0000313" key="6">
    <source>
        <dbReference type="Proteomes" id="UP000011885"/>
    </source>
</evidence>
<dbReference type="PROSITE" id="PS50294">
    <property type="entry name" value="WD_REPEATS_REGION"/>
    <property type="match status" value="1"/>
</dbReference>
<dbReference type="InterPro" id="IPR029030">
    <property type="entry name" value="Caspase-like_dom_sf"/>
</dbReference>
<dbReference type="EMBL" id="ANOH01000092">
    <property type="protein sequence ID" value="EMI57450.1"/>
    <property type="molecule type" value="Genomic_DNA"/>
</dbReference>
<comment type="caution">
    <text evidence="5">The sequence shown here is derived from an EMBL/GenBank/DDBJ whole genome shotgun (WGS) entry which is preliminary data.</text>
</comment>
<evidence type="ECO:0000256" key="1">
    <source>
        <dbReference type="PROSITE-ProRule" id="PRU00221"/>
    </source>
</evidence>
<dbReference type="PANTHER" id="PTHR19879">
    <property type="entry name" value="TRANSCRIPTION INITIATION FACTOR TFIID"/>
    <property type="match status" value="1"/>
</dbReference>
<organism evidence="5 6">
    <name type="scientific">Rhodopirellula sallentina SM41</name>
    <dbReference type="NCBI Taxonomy" id="1263870"/>
    <lineage>
        <taxon>Bacteria</taxon>
        <taxon>Pseudomonadati</taxon>
        <taxon>Planctomycetota</taxon>
        <taxon>Planctomycetia</taxon>
        <taxon>Pirellulales</taxon>
        <taxon>Pirellulaceae</taxon>
        <taxon>Rhodopirellula</taxon>
    </lineage>
</organism>
<feature type="repeat" description="WD" evidence="1">
    <location>
        <begin position="134"/>
        <end position="164"/>
    </location>
</feature>
<feature type="chain" id="PRO_5004072985" evidence="3">
    <location>
        <begin position="22"/>
        <end position="1160"/>
    </location>
</feature>
<dbReference type="InterPro" id="IPR036034">
    <property type="entry name" value="PDZ_sf"/>
</dbReference>
<dbReference type="InterPro" id="IPR001680">
    <property type="entry name" value="WD40_rpt"/>
</dbReference>